<dbReference type="EMBL" id="CP066167">
    <property type="protein sequence ID" value="QQD19220.1"/>
    <property type="molecule type" value="Genomic_DNA"/>
</dbReference>
<dbReference type="InterPro" id="IPR002582">
    <property type="entry name" value="ACPS"/>
</dbReference>
<comment type="function">
    <text evidence="10">Transfers the 4'-phosphopantetheine moiety from coenzyme A to a Ser of acyl-carrier-protein.</text>
</comment>
<dbReference type="InterPro" id="IPR004568">
    <property type="entry name" value="Ppantetheine-prot_Trfase_dom"/>
</dbReference>
<keyword evidence="1 10" id="KW-0444">Lipid biosynthesis</keyword>
<comment type="subcellular location">
    <subcellularLocation>
        <location evidence="10">Cytoplasm</location>
    </subcellularLocation>
</comment>
<sequence>MIVGIGTDMADIRRIEDVYSRHGDRFVRRVLNVQERQRWAEHHNPVAYLAKRYAVKEAAAKALGVGIGARAKLHDFTVSYTPVGAPQLNLSGQAKQTADEIGVTAAHVSISDEWPYALAFVVLSGLP</sequence>
<name>A0A7T4US94_9GAMM</name>
<evidence type="ECO:0000313" key="12">
    <source>
        <dbReference type="EMBL" id="QQD19220.1"/>
    </source>
</evidence>
<evidence type="ECO:0000256" key="2">
    <source>
        <dbReference type="ARBA" id="ARBA00022679"/>
    </source>
</evidence>
<dbReference type="Gene3D" id="3.90.470.20">
    <property type="entry name" value="4'-phosphopantetheinyl transferase domain"/>
    <property type="match status" value="1"/>
</dbReference>
<evidence type="ECO:0000256" key="5">
    <source>
        <dbReference type="ARBA" id="ARBA00022842"/>
    </source>
</evidence>
<gene>
    <name evidence="10" type="primary">acpS</name>
    <name evidence="12" type="ORF">I6N98_05035</name>
</gene>
<keyword evidence="2 10" id="KW-0808">Transferase</keyword>
<dbReference type="InterPro" id="IPR008278">
    <property type="entry name" value="4-PPantetheinyl_Trfase_dom"/>
</dbReference>
<dbReference type="FunFam" id="3.90.470.20:FF:000001">
    <property type="entry name" value="Holo-[acyl-carrier-protein] synthase"/>
    <property type="match status" value="1"/>
</dbReference>
<dbReference type="GO" id="GO:0008897">
    <property type="term" value="F:holo-[acyl-carrier-protein] synthase activity"/>
    <property type="evidence" value="ECO:0007669"/>
    <property type="project" value="UniProtKB-UniRule"/>
</dbReference>
<evidence type="ECO:0000256" key="3">
    <source>
        <dbReference type="ARBA" id="ARBA00022723"/>
    </source>
</evidence>
<keyword evidence="3 10" id="KW-0479">Metal-binding</keyword>
<evidence type="ECO:0000256" key="4">
    <source>
        <dbReference type="ARBA" id="ARBA00022832"/>
    </source>
</evidence>
<evidence type="ECO:0000256" key="8">
    <source>
        <dbReference type="ARBA" id="ARBA00050875"/>
    </source>
</evidence>
<comment type="cofactor">
    <cofactor evidence="10">
        <name>Mg(2+)</name>
        <dbReference type="ChEBI" id="CHEBI:18420"/>
    </cofactor>
</comment>
<dbReference type="GO" id="GO:0000287">
    <property type="term" value="F:magnesium ion binding"/>
    <property type="evidence" value="ECO:0007669"/>
    <property type="project" value="UniProtKB-UniRule"/>
</dbReference>
<organism evidence="12 13">
    <name type="scientific">Spongiibacter nanhainus</name>
    <dbReference type="NCBI Taxonomy" id="2794344"/>
    <lineage>
        <taxon>Bacteria</taxon>
        <taxon>Pseudomonadati</taxon>
        <taxon>Pseudomonadota</taxon>
        <taxon>Gammaproteobacteria</taxon>
        <taxon>Cellvibrionales</taxon>
        <taxon>Spongiibacteraceae</taxon>
        <taxon>Spongiibacter</taxon>
    </lineage>
</organism>
<feature type="domain" description="4'-phosphopantetheinyl transferase" evidence="11">
    <location>
        <begin position="4"/>
        <end position="114"/>
    </location>
</feature>
<feature type="binding site" evidence="10">
    <location>
        <position position="8"/>
    </location>
    <ligand>
        <name>Mg(2+)</name>
        <dbReference type="ChEBI" id="CHEBI:18420"/>
    </ligand>
</feature>
<evidence type="ECO:0000256" key="7">
    <source>
        <dbReference type="ARBA" id="ARBA00023160"/>
    </source>
</evidence>
<evidence type="ECO:0000313" key="13">
    <source>
        <dbReference type="Proteomes" id="UP000596063"/>
    </source>
</evidence>
<keyword evidence="6 10" id="KW-0443">Lipid metabolism</keyword>
<evidence type="ECO:0000256" key="6">
    <source>
        <dbReference type="ARBA" id="ARBA00023098"/>
    </source>
</evidence>
<dbReference type="Proteomes" id="UP000596063">
    <property type="component" value="Chromosome"/>
</dbReference>
<comment type="catalytic activity">
    <reaction evidence="8 10">
        <text>apo-[ACP] + CoA = holo-[ACP] + adenosine 3',5'-bisphosphate + H(+)</text>
        <dbReference type="Rhea" id="RHEA:12068"/>
        <dbReference type="Rhea" id="RHEA-COMP:9685"/>
        <dbReference type="Rhea" id="RHEA-COMP:9690"/>
        <dbReference type="ChEBI" id="CHEBI:15378"/>
        <dbReference type="ChEBI" id="CHEBI:29999"/>
        <dbReference type="ChEBI" id="CHEBI:57287"/>
        <dbReference type="ChEBI" id="CHEBI:58343"/>
        <dbReference type="ChEBI" id="CHEBI:64479"/>
        <dbReference type="EC" id="2.7.8.7"/>
    </reaction>
</comment>
<dbReference type="Pfam" id="PF01648">
    <property type="entry name" value="ACPS"/>
    <property type="match status" value="1"/>
</dbReference>
<dbReference type="NCBIfam" id="TIGR00516">
    <property type="entry name" value="acpS"/>
    <property type="match status" value="1"/>
</dbReference>
<dbReference type="NCBIfam" id="TIGR00556">
    <property type="entry name" value="pantethn_trn"/>
    <property type="match status" value="1"/>
</dbReference>
<dbReference type="AlphaFoldDB" id="A0A7T4US94"/>
<protein>
    <recommendedName>
        <fullName evidence="10">Holo-[acyl-carrier-protein] synthase</fullName>
        <shortName evidence="10">Holo-ACP synthase</shortName>
        <ecNumber evidence="10">2.7.8.7</ecNumber>
    </recommendedName>
    <alternativeName>
        <fullName evidence="10">4'-phosphopantetheinyl transferase AcpS</fullName>
    </alternativeName>
</protein>
<keyword evidence="5 10" id="KW-0460">Magnesium</keyword>
<accession>A0A7T4US94</accession>
<keyword evidence="13" id="KW-1185">Reference proteome</keyword>
<comment type="similarity">
    <text evidence="10">Belongs to the P-Pant transferase superfamily. AcpS family.</text>
</comment>
<evidence type="ECO:0000256" key="10">
    <source>
        <dbReference type="HAMAP-Rule" id="MF_00101"/>
    </source>
</evidence>
<dbReference type="SUPFAM" id="SSF56214">
    <property type="entry name" value="4'-phosphopantetheinyl transferase"/>
    <property type="match status" value="1"/>
</dbReference>
<evidence type="ECO:0000259" key="11">
    <source>
        <dbReference type="Pfam" id="PF01648"/>
    </source>
</evidence>
<dbReference type="GO" id="GO:0006633">
    <property type="term" value="P:fatty acid biosynthetic process"/>
    <property type="evidence" value="ECO:0007669"/>
    <property type="project" value="UniProtKB-UniRule"/>
</dbReference>
<dbReference type="KEGG" id="snan:I6N98_05035"/>
<proteinExistence type="inferred from homology"/>
<dbReference type="EC" id="2.7.8.7" evidence="10"/>
<dbReference type="InterPro" id="IPR037143">
    <property type="entry name" value="4-PPantetheinyl_Trfase_dom_sf"/>
</dbReference>
<keyword evidence="10" id="KW-0963">Cytoplasm</keyword>
<dbReference type="HAMAP" id="MF_00101">
    <property type="entry name" value="AcpS"/>
    <property type="match status" value="1"/>
</dbReference>
<feature type="binding site" evidence="10">
    <location>
        <position position="57"/>
    </location>
    <ligand>
        <name>Mg(2+)</name>
        <dbReference type="ChEBI" id="CHEBI:18420"/>
    </ligand>
</feature>
<keyword evidence="7 10" id="KW-0275">Fatty acid biosynthesis</keyword>
<comment type="function">
    <text evidence="9">Transfers the 4'-phosphopantetheine moiety from coenzyme A to the 'Ser-36' of acyl-carrier-protein.</text>
</comment>
<keyword evidence="4 10" id="KW-0276">Fatty acid metabolism</keyword>
<evidence type="ECO:0000256" key="1">
    <source>
        <dbReference type="ARBA" id="ARBA00022516"/>
    </source>
</evidence>
<reference evidence="12 13" key="1">
    <citation type="submission" date="2020-12" db="EMBL/GenBank/DDBJ databases">
        <authorList>
            <person name="Shan Y."/>
        </authorList>
    </citation>
    <scope>NUCLEOTIDE SEQUENCE [LARGE SCALE GENOMIC DNA]</scope>
    <source>
        <strain evidence="13">csc3.9</strain>
    </source>
</reference>
<dbReference type="RefSeq" id="WP_198570705.1">
    <property type="nucleotide sequence ID" value="NZ_CP066167.1"/>
</dbReference>
<evidence type="ECO:0000256" key="9">
    <source>
        <dbReference type="ARBA" id="ARBA00054726"/>
    </source>
</evidence>
<dbReference type="GO" id="GO:0005737">
    <property type="term" value="C:cytoplasm"/>
    <property type="evidence" value="ECO:0007669"/>
    <property type="project" value="UniProtKB-SubCell"/>
</dbReference>